<evidence type="ECO:0000256" key="2">
    <source>
        <dbReference type="ARBA" id="ARBA00022884"/>
    </source>
</evidence>
<evidence type="ECO:0000313" key="4">
    <source>
        <dbReference type="EMBL" id="PIR98643.1"/>
    </source>
</evidence>
<keyword evidence="1" id="KW-0963">Cytoplasm</keyword>
<accession>A0A2H0VHS9</accession>
<protein>
    <submittedName>
        <fullName evidence="4">SsrA-binding protein</fullName>
    </submittedName>
</protein>
<name>A0A2H0VHS9_9BACT</name>
<feature type="non-terminal residue" evidence="4">
    <location>
        <position position="85"/>
    </location>
</feature>
<dbReference type="PROSITE" id="PS01317">
    <property type="entry name" value="SSRP"/>
    <property type="match status" value="1"/>
</dbReference>
<keyword evidence="2" id="KW-0694">RNA-binding</keyword>
<dbReference type="Proteomes" id="UP000230776">
    <property type="component" value="Unassembled WGS sequence"/>
</dbReference>
<dbReference type="Pfam" id="PF01668">
    <property type="entry name" value="SmpB"/>
    <property type="match status" value="1"/>
</dbReference>
<dbReference type="InterPro" id="IPR020081">
    <property type="entry name" value="SsrA-bd_prot_CS"/>
</dbReference>
<proteinExistence type="predicted"/>
<dbReference type="InterPro" id="IPR023620">
    <property type="entry name" value="SmpB"/>
</dbReference>
<dbReference type="AlphaFoldDB" id="A0A2H0VHS9"/>
<sequence>MKEVARNKRAYYDYNILEQIEAGISLTGFEVKAVKSGKISLGGSYAKIFDGELFLVGADIAPYQPNNTPKDYEQDRNRKLLVTKK</sequence>
<evidence type="ECO:0000256" key="1">
    <source>
        <dbReference type="ARBA" id="ARBA00022490"/>
    </source>
</evidence>
<dbReference type="GO" id="GO:0005829">
    <property type="term" value="C:cytosol"/>
    <property type="evidence" value="ECO:0007669"/>
    <property type="project" value="TreeGrafter"/>
</dbReference>
<dbReference type="GO" id="GO:0003723">
    <property type="term" value="F:RNA binding"/>
    <property type="evidence" value="ECO:0007669"/>
    <property type="project" value="UniProtKB-KW"/>
</dbReference>
<reference evidence="5" key="1">
    <citation type="submission" date="2017-09" db="EMBL/GenBank/DDBJ databases">
        <title>Depth-based differentiation of microbial function through sediment-hosted aquifers and enrichment of novel symbionts in the deep terrestrial subsurface.</title>
        <authorList>
            <person name="Probst A.J."/>
            <person name="Ladd B."/>
            <person name="Jarett J.K."/>
            <person name="Geller-Mcgrath D.E."/>
            <person name="Sieber C.M.K."/>
            <person name="Emerson J.B."/>
            <person name="Anantharaman K."/>
            <person name="Thomas B.C."/>
            <person name="Malmstrom R."/>
            <person name="Stieglmeier M."/>
            <person name="Klingl A."/>
            <person name="Woyke T."/>
            <person name="Ryan C.M."/>
            <person name="Banfield J.F."/>
        </authorList>
    </citation>
    <scope>NUCLEOTIDE SEQUENCE [LARGE SCALE GENOMIC DNA]</scope>
</reference>
<dbReference type="EMBL" id="PFAG01000006">
    <property type="protein sequence ID" value="PIR98643.1"/>
    <property type="molecule type" value="Genomic_DNA"/>
</dbReference>
<gene>
    <name evidence="4" type="ORF">COT88_00445</name>
</gene>
<dbReference type="Gene3D" id="2.40.280.10">
    <property type="match status" value="1"/>
</dbReference>
<dbReference type="PANTHER" id="PTHR30308">
    <property type="entry name" value="TMRNA-BINDING COMPONENT OF TRANS-TRANSLATION TAGGING COMPLEX"/>
    <property type="match status" value="1"/>
</dbReference>
<evidence type="ECO:0000313" key="5">
    <source>
        <dbReference type="Proteomes" id="UP000230776"/>
    </source>
</evidence>
<dbReference type="InterPro" id="IPR000037">
    <property type="entry name" value="SsrA-bd_prot"/>
</dbReference>
<organism evidence="4 5">
    <name type="scientific">Candidatus Colwellbacteria bacterium CG10_big_fil_rev_8_21_14_0_10_41_28</name>
    <dbReference type="NCBI Taxonomy" id="1974539"/>
    <lineage>
        <taxon>Bacteria</taxon>
        <taxon>Candidatus Colwelliibacteriota</taxon>
    </lineage>
</organism>
<evidence type="ECO:0000256" key="3">
    <source>
        <dbReference type="SAM" id="MobiDB-lite"/>
    </source>
</evidence>
<dbReference type="PANTHER" id="PTHR30308:SF2">
    <property type="entry name" value="SSRA-BINDING PROTEIN"/>
    <property type="match status" value="1"/>
</dbReference>
<comment type="caution">
    <text evidence="4">The sequence shown here is derived from an EMBL/GenBank/DDBJ whole genome shotgun (WGS) entry which is preliminary data.</text>
</comment>
<dbReference type="GO" id="GO:0070930">
    <property type="term" value="P:trans-translation-dependent protein tagging"/>
    <property type="evidence" value="ECO:0007669"/>
    <property type="project" value="TreeGrafter"/>
</dbReference>
<feature type="region of interest" description="Disordered" evidence="3">
    <location>
        <begin position="64"/>
        <end position="85"/>
    </location>
</feature>
<dbReference type="SUPFAM" id="SSF74982">
    <property type="entry name" value="Small protein B (SmpB)"/>
    <property type="match status" value="1"/>
</dbReference>